<evidence type="ECO:0000256" key="1">
    <source>
        <dbReference type="SAM" id="MobiDB-lite"/>
    </source>
</evidence>
<dbReference type="InterPro" id="IPR034904">
    <property type="entry name" value="FSCA_dom_sf"/>
</dbReference>
<accession>A0ABW2C2V1</accession>
<sequence length="207" mass="21450">MASPDVTTGTSIDGSADVSQQPGADRLDDTAVEQRLGHLDELLSHLEQYPGPTADAAREAVAALTDVYGEALARVVDRASEAMAERLASDELLGHLLVLHDIHPEPVEARVRRALDVVQERAGPQGGSVELDAIDGDVARVRLSSSGGGCGCSSGTDELEQVVRESVLALAPELSSVEPVIADAGRESSVIPVEALLSRTATAGRAG</sequence>
<dbReference type="RefSeq" id="WP_345396821.1">
    <property type="nucleotide sequence ID" value="NZ_BAABLA010000026.1"/>
</dbReference>
<evidence type="ECO:0000313" key="3">
    <source>
        <dbReference type="Proteomes" id="UP001596337"/>
    </source>
</evidence>
<dbReference type="SUPFAM" id="SSF117916">
    <property type="entry name" value="Fe-S cluster assembly (FSCA) domain-like"/>
    <property type="match status" value="1"/>
</dbReference>
<dbReference type="Gene3D" id="3.30.300.130">
    <property type="entry name" value="Fe-S cluster assembly (FSCA)"/>
    <property type="match status" value="1"/>
</dbReference>
<dbReference type="EMBL" id="JBHSXX010000001">
    <property type="protein sequence ID" value="MFC6868833.1"/>
    <property type="molecule type" value="Genomic_DNA"/>
</dbReference>
<feature type="region of interest" description="Disordered" evidence="1">
    <location>
        <begin position="1"/>
        <end position="27"/>
    </location>
</feature>
<keyword evidence="3" id="KW-1185">Reference proteome</keyword>
<comment type="caution">
    <text evidence="2">The sequence shown here is derived from an EMBL/GenBank/DDBJ whole genome shotgun (WGS) entry which is preliminary data.</text>
</comment>
<protein>
    <submittedName>
        <fullName evidence="2">NifU family protein</fullName>
    </submittedName>
</protein>
<reference evidence="3" key="1">
    <citation type="journal article" date="2019" name="Int. J. Syst. Evol. Microbiol.">
        <title>The Global Catalogue of Microorganisms (GCM) 10K type strain sequencing project: providing services to taxonomists for standard genome sequencing and annotation.</title>
        <authorList>
            <consortium name="The Broad Institute Genomics Platform"/>
            <consortium name="The Broad Institute Genome Sequencing Center for Infectious Disease"/>
            <person name="Wu L."/>
            <person name="Ma J."/>
        </authorList>
    </citation>
    <scope>NUCLEOTIDE SEQUENCE [LARGE SCALE GENOMIC DNA]</scope>
    <source>
        <strain evidence="3">KCTC 32255</strain>
    </source>
</reference>
<feature type="compositionally biased region" description="Polar residues" evidence="1">
    <location>
        <begin position="1"/>
        <end position="22"/>
    </location>
</feature>
<proteinExistence type="predicted"/>
<evidence type="ECO:0000313" key="2">
    <source>
        <dbReference type="EMBL" id="MFC6868833.1"/>
    </source>
</evidence>
<gene>
    <name evidence="2" type="ORF">ACFQGD_16955</name>
</gene>
<dbReference type="Proteomes" id="UP001596337">
    <property type="component" value="Unassembled WGS sequence"/>
</dbReference>
<organism evidence="2 3">
    <name type="scientific">Haloechinothrix salitolerans</name>
    <dbReference type="NCBI Taxonomy" id="926830"/>
    <lineage>
        <taxon>Bacteria</taxon>
        <taxon>Bacillati</taxon>
        <taxon>Actinomycetota</taxon>
        <taxon>Actinomycetes</taxon>
        <taxon>Pseudonocardiales</taxon>
        <taxon>Pseudonocardiaceae</taxon>
        <taxon>Haloechinothrix</taxon>
    </lineage>
</organism>
<name>A0ABW2C2V1_9PSEU</name>